<sequence length="453" mass="52763">MDPAETYYTWNSTGSGEKGEKEISTANVPVSTAGPEVSTASTDVSTAAAALVYIRRSASKAKEKGKGIMTEPEPPKKLKKRVQVQLTIDEDLAKKLFEEERARFNAEQEARAKEEQEQEMSDFEVAQELQRQLDERQEVLAKPNQAHKIDWNDPGVLRYHAQLNRQYSVAEVRRNMIMYLKNQAGYKQRYFKGMTYKDIRPIFEKVWDQVNTFVPMGSELEKESSKESLKPVEEDVEPQQVMKESSTKSEGRIRKSLPRKRARKAQDEEKTKKQKHEDDAEKEELRLSLKIVLDEDKDMDYEVLDMKYPIVEWESQILGNFGENEKHVYKITRADGNSKYYLNISRMLETFDRDDGDLKVLVDPKEDDNIWKNQQEWKMISWKLYETCGVHSLMVDGTLLTIHMFVEKKYPLTKETLEKMLNWRLEYNVSTAIVNFVLPEEVNTAEDVEDKDV</sequence>
<evidence type="ECO:0000256" key="1">
    <source>
        <dbReference type="SAM" id="Coils"/>
    </source>
</evidence>
<keyword evidence="3" id="KW-0808">Transferase</keyword>
<reference evidence="3" key="2">
    <citation type="submission" date="2022-01" db="EMBL/GenBank/DDBJ databases">
        <authorList>
            <person name="Yamashiro T."/>
            <person name="Shiraishi A."/>
            <person name="Satake H."/>
            <person name="Nakayama K."/>
        </authorList>
    </citation>
    <scope>NUCLEOTIDE SEQUENCE</scope>
</reference>
<feature type="compositionally biased region" description="Basic and acidic residues" evidence="2">
    <location>
        <begin position="264"/>
        <end position="280"/>
    </location>
</feature>
<keyword evidence="3" id="KW-0548">Nucleotidyltransferase</keyword>
<keyword evidence="1" id="KW-0175">Coiled coil</keyword>
<feature type="coiled-coil region" evidence="1">
    <location>
        <begin position="96"/>
        <end position="126"/>
    </location>
</feature>
<feature type="compositionally biased region" description="Basic residues" evidence="2">
    <location>
        <begin position="254"/>
        <end position="263"/>
    </location>
</feature>
<feature type="compositionally biased region" description="Basic and acidic residues" evidence="2">
    <location>
        <begin position="219"/>
        <end position="233"/>
    </location>
</feature>
<evidence type="ECO:0000256" key="2">
    <source>
        <dbReference type="SAM" id="MobiDB-lite"/>
    </source>
</evidence>
<feature type="region of interest" description="Disordered" evidence="2">
    <location>
        <begin position="218"/>
        <end position="280"/>
    </location>
</feature>
<accession>A0ABQ5H9Y3</accession>
<gene>
    <name evidence="3" type="ORF">Tco_1066192</name>
</gene>
<dbReference type="EMBL" id="BQNB010019362">
    <property type="protein sequence ID" value="GJT84475.1"/>
    <property type="molecule type" value="Genomic_DNA"/>
</dbReference>
<evidence type="ECO:0000313" key="4">
    <source>
        <dbReference type="Proteomes" id="UP001151760"/>
    </source>
</evidence>
<keyword evidence="4" id="KW-1185">Reference proteome</keyword>
<name>A0ABQ5H9Y3_9ASTR</name>
<dbReference type="Proteomes" id="UP001151760">
    <property type="component" value="Unassembled WGS sequence"/>
</dbReference>
<proteinExistence type="predicted"/>
<keyword evidence="3" id="KW-0695">RNA-directed DNA polymerase</keyword>
<dbReference type="GO" id="GO:0003964">
    <property type="term" value="F:RNA-directed DNA polymerase activity"/>
    <property type="evidence" value="ECO:0007669"/>
    <property type="project" value="UniProtKB-KW"/>
</dbReference>
<protein>
    <submittedName>
        <fullName evidence="3">Reverse transcriptase domain-containing protein</fullName>
    </submittedName>
</protein>
<evidence type="ECO:0000313" key="3">
    <source>
        <dbReference type="EMBL" id="GJT84475.1"/>
    </source>
</evidence>
<reference evidence="3" key="1">
    <citation type="journal article" date="2022" name="Int. J. Mol. Sci.">
        <title>Draft Genome of Tanacetum Coccineum: Genomic Comparison of Closely Related Tanacetum-Family Plants.</title>
        <authorList>
            <person name="Yamashiro T."/>
            <person name="Shiraishi A."/>
            <person name="Nakayama K."/>
            <person name="Satake H."/>
        </authorList>
    </citation>
    <scope>NUCLEOTIDE SEQUENCE</scope>
</reference>
<feature type="region of interest" description="Disordered" evidence="2">
    <location>
        <begin position="1"/>
        <end position="22"/>
    </location>
</feature>
<comment type="caution">
    <text evidence="3">The sequence shown here is derived from an EMBL/GenBank/DDBJ whole genome shotgun (WGS) entry which is preliminary data.</text>
</comment>
<organism evidence="3 4">
    <name type="scientific">Tanacetum coccineum</name>
    <dbReference type="NCBI Taxonomy" id="301880"/>
    <lineage>
        <taxon>Eukaryota</taxon>
        <taxon>Viridiplantae</taxon>
        <taxon>Streptophyta</taxon>
        <taxon>Embryophyta</taxon>
        <taxon>Tracheophyta</taxon>
        <taxon>Spermatophyta</taxon>
        <taxon>Magnoliopsida</taxon>
        <taxon>eudicotyledons</taxon>
        <taxon>Gunneridae</taxon>
        <taxon>Pentapetalae</taxon>
        <taxon>asterids</taxon>
        <taxon>campanulids</taxon>
        <taxon>Asterales</taxon>
        <taxon>Asteraceae</taxon>
        <taxon>Asteroideae</taxon>
        <taxon>Anthemideae</taxon>
        <taxon>Anthemidinae</taxon>
        <taxon>Tanacetum</taxon>
    </lineage>
</organism>